<name>A0A7U2I386_PHANO</name>
<dbReference type="SUPFAM" id="SSF56104">
    <property type="entry name" value="SAICAR synthase-like"/>
    <property type="match status" value="1"/>
</dbReference>
<feature type="compositionally biased region" description="Basic and acidic residues" evidence="5">
    <location>
        <begin position="280"/>
        <end position="302"/>
    </location>
</feature>
<dbReference type="GO" id="GO:0016301">
    <property type="term" value="F:kinase activity"/>
    <property type="evidence" value="ECO:0007669"/>
    <property type="project" value="UniProtKB-KW"/>
</dbReference>
<evidence type="ECO:0000313" key="6">
    <source>
        <dbReference type="EMBL" id="QRD00185.1"/>
    </source>
</evidence>
<feature type="region of interest" description="Disordered" evidence="5">
    <location>
        <begin position="280"/>
        <end position="334"/>
    </location>
</feature>
<dbReference type="PANTHER" id="PTHR12400:SF21">
    <property type="entry name" value="KINASE"/>
    <property type="match status" value="1"/>
</dbReference>
<protein>
    <recommendedName>
        <fullName evidence="4">Kinase</fullName>
        <ecNumber evidence="4">2.7.-.-</ecNumber>
    </recommendedName>
</protein>
<accession>A0A7U2I386</accession>
<feature type="region of interest" description="Disordered" evidence="5">
    <location>
        <begin position="670"/>
        <end position="719"/>
    </location>
</feature>
<evidence type="ECO:0000313" key="7">
    <source>
        <dbReference type="Proteomes" id="UP000663193"/>
    </source>
</evidence>
<feature type="region of interest" description="Disordered" evidence="5">
    <location>
        <begin position="214"/>
        <end position="233"/>
    </location>
</feature>
<feature type="region of interest" description="Disordered" evidence="5">
    <location>
        <begin position="1"/>
        <end position="69"/>
    </location>
</feature>
<feature type="region of interest" description="Disordered" evidence="5">
    <location>
        <begin position="742"/>
        <end position="791"/>
    </location>
</feature>
<evidence type="ECO:0000256" key="4">
    <source>
        <dbReference type="RuleBase" id="RU363090"/>
    </source>
</evidence>
<dbReference type="Proteomes" id="UP000663193">
    <property type="component" value="Chromosome 10"/>
</dbReference>
<keyword evidence="3 4" id="KW-0418">Kinase</keyword>
<feature type="compositionally biased region" description="Basic and acidic residues" evidence="5">
    <location>
        <begin position="472"/>
        <end position="488"/>
    </location>
</feature>
<evidence type="ECO:0000256" key="2">
    <source>
        <dbReference type="ARBA" id="ARBA00022679"/>
    </source>
</evidence>
<keyword evidence="2 4" id="KW-0808">Transferase</keyword>
<feature type="compositionally biased region" description="Low complexity" evidence="5">
    <location>
        <begin position="702"/>
        <end position="714"/>
    </location>
</feature>
<dbReference type="PANTHER" id="PTHR12400">
    <property type="entry name" value="INOSITOL POLYPHOSPHATE KINASE"/>
    <property type="match status" value="1"/>
</dbReference>
<dbReference type="Pfam" id="PF03770">
    <property type="entry name" value="IPK"/>
    <property type="match status" value="1"/>
</dbReference>
<reference evidence="7" key="1">
    <citation type="journal article" date="2021" name="BMC Genomics">
        <title>Chromosome-level genome assembly and manually-curated proteome of model necrotroph Parastagonospora nodorum Sn15 reveals a genome-wide trove of candidate effector homologs, and redundancy of virulence-related functions within an accessory chromosome.</title>
        <authorList>
            <person name="Bertazzoni S."/>
            <person name="Jones D.A.B."/>
            <person name="Phan H.T."/>
            <person name="Tan K.-C."/>
            <person name="Hane J.K."/>
        </authorList>
    </citation>
    <scope>NUCLEOTIDE SEQUENCE [LARGE SCALE GENOMIC DNA]</scope>
    <source>
        <strain evidence="7">SN15 / ATCC MYA-4574 / FGSC 10173)</strain>
    </source>
</reference>
<feature type="compositionally biased region" description="Polar residues" evidence="5">
    <location>
        <begin position="303"/>
        <end position="333"/>
    </location>
</feature>
<evidence type="ECO:0000256" key="1">
    <source>
        <dbReference type="ARBA" id="ARBA00007374"/>
    </source>
</evidence>
<feature type="region of interest" description="Disordered" evidence="5">
    <location>
        <begin position="429"/>
        <end position="518"/>
    </location>
</feature>
<dbReference type="InterPro" id="IPR038286">
    <property type="entry name" value="IPK_sf"/>
</dbReference>
<organism evidence="6 7">
    <name type="scientific">Phaeosphaeria nodorum (strain SN15 / ATCC MYA-4574 / FGSC 10173)</name>
    <name type="common">Glume blotch fungus</name>
    <name type="synonym">Parastagonospora nodorum</name>
    <dbReference type="NCBI Taxonomy" id="321614"/>
    <lineage>
        <taxon>Eukaryota</taxon>
        <taxon>Fungi</taxon>
        <taxon>Dikarya</taxon>
        <taxon>Ascomycota</taxon>
        <taxon>Pezizomycotina</taxon>
        <taxon>Dothideomycetes</taxon>
        <taxon>Pleosporomycetidae</taxon>
        <taxon>Pleosporales</taxon>
        <taxon>Pleosporineae</taxon>
        <taxon>Phaeosphaeriaceae</taxon>
        <taxon>Parastagonospora</taxon>
    </lineage>
</organism>
<feature type="region of interest" description="Disordered" evidence="5">
    <location>
        <begin position="1254"/>
        <end position="1277"/>
    </location>
</feature>
<evidence type="ECO:0000256" key="5">
    <source>
        <dbReference type="SAM" id="MobiDB-lite"/>
    </source>
</evidence>
<comment type="similarity">
    <text evidence="1 4">Belongs to the inositol phosphokinase (IPK) family.</text>
</comment>
<evidence type="ECO:0000256" key="3">
    <source>
        <dbReference type="ARBA" id="ARBA00022777"/>
    </source>
</evidence>
<dbReference type="OMA" id="SPTAHQW"/>
<feature type="region of interest" description="Disordered" evidence="5">
    <location>
        <begin position="816"/>
        <end position="922"/>
    </location>
</feature>
<feature type="compositionally biased region" description="Basic residues" evidence="5">
    <location>
        <begin position="816"/>
        <end position="828"/>
    </location>
</feature>
<feature type="compositionally biased region" description="Basic and acidic residues" evidence="5">
    <location>
        <begin position="864"/>
        <end position="880"/>
    </location>
</feature>
<dbReference type="VEuPathDB" id="FungiDB:JI435_070820"/>
<feature type="compositionally biased region" description="Basic and acidic residues" evidence="5">
    <location>
        <begin position="891"/>
        <end position="901"/>
    </location>
</feature>
<proteinExistence type="inferred from homology"/>
<feature type="region of interest" description="Disordered" evidence="5">
    <location>
        <begin position="955"/>
        <end position="1019"/>
    </location>
</feature>
<keyword evidence="7" id="KW-1185">Reference proteome</keyword>
<dbReference type="GO" id="GO:0032958">
    <property type="term" value="P:inositol phosphate biosynthetic process"/>
    <property type="evidence" value="ECO:0007669"/>
    <property type="project" value="InterPro"/>
</dbReference>
<feature type="region of interest" description="Disordered" evidence="5">
    <location>
        <begin position="88"/>
        <end position="119"/>
    </location>
</feature>
<dbReference type="EC" id="2.7.-.-" evidence="4"/>
<dbReference type="OrthoDB" id="2573163at2759"/>
<feature type="compositionally biased region" description="Polar residues" evidence="5">
    <location>
        <begin position="999"/>
        <end position="1019"/>
    </location>
</feature>
<dbReference type="InterPro" id="IPR005522">
    <property type="entry name" value="IPK"/>
</dbReference>
<dbReference type="Gene3D" id="3.30.470.160">
    <property type="entry name" value="Inositol polyphosphate kinase"/>
    <property type="match status" value="1"/>
</dbReference>
<dbReference type="EMBL" id="CP069032">
    <property type="protein sequence ID" value="QRD00185.1"/>
    <property type="molecule type" value="Genomic_DNA"/>
</dbReference>
<sequence>MSQQPDTQGDAHPASVRSRTPPSPAHGAPIPSPDEEAVTPRTLAQTGRSKTAPIFQEKSTLWKSSVDHPQLSERDSIFATTYLVADTPASSPQTSAHLPAADDDDAPEHSLSDMAAPVPPQRRLIDAPVFRRKQSTYPPVALDDHHALLATHFNSQKPIAVGMGLDGVRHSPPPFMSPVDSPVQRPVTPYLPNVQSALDERLVDSEERQRNIAWRGGQPLSFKGTGAPDASKKDNCIEKKIDVTLANIDQPVSSRSRKASHFLRVFKDGDGSDELLKRDARAKERRQTDKKLPVPQEDEHARSGTNGVSSLTEQLQRMSRPSSMVQSPANDSVEQYFEKVPTPRSENGPSVLSDHKATQQAFEDTVYKRPLPNYVLDEIRAIANLTPGAQPGSSFSRSLPTSAAEKFHAHASTTSVRHEYKEPADYFQANGATNAEPSPVSEEEEDDSEREQISSALYFPHRRLKNADQTSDEVHDRNAETEGNEEKSSFNAGKGSGGRTEGDAPRTPQEVEISLQSKDTNQCLYGDISTTASVRHEDEDPLNATEIEPLSAESESESLAESTHSLLGYESSVTDDLGTTPTATTYAKEVKVVPTPPPQPEAPVDAVELKPYDHQVGGHSTVYRFSKRAVCKQLNNRENEFYETVEQHHPELLEFLPRYIGVLNVTYRKAPKKKKPKDKGTGDAATSVSASQKEPGLKQESATADQPAQAQDQQRMVSHKQQIMPVPQVIFENNRHIIPDNLFRVPPRSATPDPWMNSRNYSPPHHRRNQSEYDLSTPSDTRPPMHHHSSSWGVTTINRKLQEEVLRQVFAPPTIHHRHRHHSHHGISARRLGAESQQSAVGSAPNPRRNSTDVAALQTGIAEESTRKQVLRSEARRHASIELNTPISDDLGEKPSQRTTEKLMPPTNTTSRRRHSGSGLVRRPLGIDCAHRHNLEYYEEDGYGGDREEEVFAMDEDRKKPAQANGTKNGQRSETMDSPSTRGADGPKEGTMLPAPVTPNESSNATTNGSPSNPEQAQLQPDERVQHFILLEDLTAGMSKPCVLDLKMGTRQYGIEADGKKQRSQRRKCQMTTSRELGVRVCGMQIWNVKTQSYVFEDKYYGRDLKAGKEFQDALKKFFWDGTGHKAATKHIPVILEKISQLERMVKKLPGYRLYASSLLMLYDRGDTEAKDNTNGYDSAAPAKPKFPEIKLKIVDFANCVTAEDPLPDDLPCPPKDPDGIDRGYLRGLRSLRLYFQRIWKDINEEWVERGEGEGMASRNHHGPGLGDVGPGWMDDAGGEDTGYVSF</sequence>
<feature type="compositionally biased region" description="Polar residues" evidence="5">
    <location>
        <begin position="964"/>
        <end position="981"/>
    </location>
</feature>
<gene>
    <name evidence="6" type="ORF">JI435_070820</name>
</gene>